<keyword evidence="4" id="KW-1185">Reference proteome</keyword>
<dbReference type="OrthoDB" id="430476at2759"/>
<dbReference type="GO" id="GO:0008270">
    <property type="term" value="F:zinc ion binding"/>
    <property type="evidence" value="ECO:0007669"/>
    <property type="project" value="UniProtKB-KW"/>
</dbReference>
<evidence type="ECO:0000256" key="1">
    <source>
        <dbReference type="PROSITE-ProRule" id="PRU00047"/>
    </source>
</evidence>
<gene>
    <name evidence="3" type="ORF">ACA1_292150</name>
</gene>
<dbReference type="InterPro" id="IPR036875">
    <property type="entry name" value="Znf_CCHC_sf"/>
</dbReference>
<dbReference type="OMA" id="HYMELAN"/>
<dbReference type="PROSITE" id="PS50158">
    <property type="entry name" value="ZF_CCHC"/>
    <property type="match status" value="1"/>
</dbReference>
<dbReference type="InterPro" id="IPR054722">
    <property type="entry name" value="PolX-like_BBD"/>
</dbReference>
<dbReference type="AlphaFoldDB" id="L8HLS6"/>
<sequence>MTTHEGGHRFTLKTAADYAAWRDELSAVLQARGLWDLAFGDTAEPTQLQGETAAQFALRGIDFNQRKMQAAGLIRLSLGRHFRSIVKQHETDPRRMLETLDAQLKPKANAGKLDMLMRLTNIKRDSSEDLDAYFGRIYALAGELEANGLALPETYLLMVTLNGLPTDYDPVRTVIESTDDISLSKAQKMLRNREALLLTRGDHAESVNYEAKKKSSQGREPKCYYCGEIGHIWPDCLKRKCYDKADRVNVAQRDLSDTDDETVLATVEQRKAMTNEENTWYLDSGAMCHVTCNQDWLHDYVDLTGESHNLILGDNFKCCIHGYGTLHTTTHVDGGKRKVTFQKVLYALELAKNLLSTARIASKGCQLTINTQGC</sequence>
<evidence type="ECO:0000313" key="4">
    <source>
        <dbReference type="Proteomes" id="UP000011083"/>
    </source>
</evidence>
<dbReference type="RefSeq" id="XP_004368131.1">
    <property type="nucleotide sequence ID" value="XM_004368074.1"/>
</dbReference>
<dbReference type="KEGG" id="acan:ACA1_292150"/>
<dbReference type="GO" id="GO:0003676">
    <property type="term" value="F:nucleic acid binding"/>
    <property type="evidence" value="ECO:0007669"/>
    <property type="project" value="InterPro"/>
</dbReference>
<dbReference type="Pfam" id="PF22936">
    <property type="entry name" value="Pol_BBD"/>
    <property type="match status" value="1"/>
</dbReference>
<evidence type="ECO:0000313" key="3">
    <source>
        <dbReference type="EMBL" id="ELR25376.1"/>
    </source>
</evidence>
<dbReference type="EMBL" id="KB007805">
    <property type="protein sequence ID" value="ELR25376.1"/>
    <property type="molecule type" value="Genomic_DNA"/>
</dbReference>
<dbReference type="STRING" id="1257118.L8HLS6"/>
<protein>
    <submittedName>
        <fullName evidence="3">Zinc knuckle domain containing protein</fullName>
    </submittedName>
</protein>
<feature type="domain" description="CCHC-type" evidence="2">
    <location>
        <begin position="222"/>
        <end position="236"/>
    </location>
</feature>
<accession>L8HLS6</accession>
<dbReference type="InterPro" id="IPR001878">
    <property type="entry name" value="Znf_CCHC"/>
</dbReference>
<dbReference type="GeneID" id="14926427"/>
<dbReference type="VEuPathDB" id="AmoebaDB:ACA1_292150"/>
<keyword evidence="1" id="KW-0479">Metal-binding</keyword>
<dbReference type="SUPFAM" id="SSF57756">
    <property type="entry name" value="Retrovirus zinc finger-like domains"/>
    <property type="match status" value="1"/>
</dbReference>
<keyword evidence="1" id="KW-0863">Zinc-finger</keyword>
<proteinExistence type="predicted"/>
<dbReference type="Proteomes" id="UP000011083">
    <property type="component" value="Unassembled WGS sequence"/>
</dbReference>
<name>L8HLS6_ACACF</name>
<evidence type="ECO:0000259" key="2">
    <source>
        <dbReference type="PROSITE" id="PS50158"/>
    </source>
</evidence>
<organism evidence="3 4">
    <name type="scientific">Acanthamoeba castellanii (strain ATCC 30010 / Neff)</name>
    <dbReference type="NCBI Taxonomy" id="1257118"/>
    <lineage>
        <taxon>Eukaryota</taxon>
        <taxon>Amoebozoa</taxon>
        <taxon>Discosea</taxon>
        <taxon>Longamoebia</taxon>
        <taxon>Centramoebida</taxon>
        <taxon>Acanthamoebidae</taxon>
        <taxon>Acanthamoeba</taxon>
    </lineage>
</organism>
<reference evidence="3 4" key="1">
    <citation type="journal article" date="2013" name="Genome Biol.">
        <title>Genome of Acanthamoeba castellanii highlights extensive lateral gene transfer and early evolution of tyrosine kinase signaling.</title>
        <authorList>
            <person name="Clarke M."/>
            <person name="Lohan A.J."/>
            <person name="Liu B."/>
            <person name="Lagkouvardos I."/>
            <person name="Roy S."/>
            <person name="Zafar N."/>
            <person name="Bertelli C."/>
            <person name="Schilde C."/>
            <person name="Kianianmomeni A."/>
            <person name="Burglin T.R."/>
            <person name="Frech C."/>
            <person name="Turcotte B."/>
            <person name="Kopec K.O."/>
            <person name="Synnott J.M."/>
            <person name="Choo C."/>
            <person name="Paponov I."/>
            <person name="Finkler A."/>
            <person name="Soon Heng Tan C."/>
            <person name="Hutchins A.P."/>
            <person name="Weinmeier T."/>
            <person name="Rattei T."/>
            <person name="Chu J.S."/>
            <person name="Gimenez G."/>
            <person name="Irimia M."/>
            <person name="Rigden D.J."/>
            <person name="Fitzpatrick D.A."/>
            <person name="Lorenzo-Morales J."/>
            <person name="Bateman A."/>
            <person name="Chiu C.H."/>
            <person name="Tang P."/>
            <person name="Hegemann P."/>
            <person name="Fromm H."/>
            <person name="Raoult D."/>
            <person name="Greub G."/>
            <person name="Miranda-Saavedra D."/>
            <person name="Chen N."/>
            <person name="Nash P."/>
            <person name="Ginger M.L."/>
            <person name="Horn M."/>
            <person name="Schaap P."/>
            <person name="Caler L."/>
            <person name="Loftus B."/>
        </authorList>
    </citation>
    <scope>NUCLEOTIDE SEQUENCE [LARGE SCALE GENOMIC DNA]</scope>
    <source>
        <strain evidence="3 4">Neff</strain>
    </source>
</reference>
<dbReference type="Pfam" id="PF14223">
    <property type="entry name" value="Retrotran_gag_2"/>
    <property type="match status" value="1"/>
</dbReference>
<keyword evidence="1" id="KW-0862">Zinc</keyword>